<sequence>MPRSVAVTTLLIYLAVMLLVAAVVFLLVSVVFGSGEELAPLPPGVTPTTLPETSLAGADVRALRFQQAVRGYRMTEVDWALEKVAVEVDVLRTRVAELERELAEHRSDSTARAAGVAREETDLETGSGRGANSGAVHGLPAGAAGAVAPAEPDAWAGSAEEAEACTERDRGANADHGVGPHLDAEPAAGTEAPPAPACDEGPRRDEERRSGS</sequence>
<proteinExistence type="predicted"/>
<evidence type="ECO:0000256" key="1">
    <source>
        <dbReference type="SAM" id="MobiDB-lite"/>
    </source>
</evidence>
<feature type="compositionally biased region" description="Low complexity" evidence="1">
    <location>
        <begin position="134"/>
        <end position="157"/>
    </location>
</feature>
<name>A0AAC9L9U6_9PSEU</name>
<dbReference type="NCBIfam" id="TIGR03544">
    <property type="entry name" value="DivI1A_domain"/>
    <property type="match status" value="1"/>
</dbReference>
<feature type="compositionally biased region" description="Basic and acidic residues" evidence="1">
    <location>
        <begin position="200"/>
        <end position="212"/>
    </location>
</feature>
<evidence type="ECO:0000313" key="2">
    <source>
        <dbReference type="EMBL" id="APU12975.1"/>
    </source>
</evidence>
<dbReference type="EMBL" id="CP016076">
    <property type="protein sequence ID" value="APU12975.1"/>
    <property type="molecule type" value="Genomic_DNA"/>
</dbReference>
<reference evidence="3" key="1">
    <citation type="submission" date="2016-06" db="EMBL/GenBank/DDBJ databases">
        <title>Complete genome sequence of Actinoalloteichus fjordicus DSM 46855 (=ADI127-17), type strain of the new species Actinoalloteichus fjordicus.</title>
        <authorList>
            <person name="Ruckert C."/>
            <person name="Nouioui I."/>
            <person name="Willmese J."/>
            <person name="van Wezel G."/>
            <person name="Klenk H.-P."/>
            <person name="Kalinowski J."/>
            <person name="Zotchev S.B."/>
        </authorList>
    </citation>
    <scope>NUCLEOTIDE SEQUENCE [LARGE SCALE GENOMIC DNA]</scope>
    <source>
        <strain evidence="3">ADI127-7</strain>
    </source>
</reference>
<protein>
    <submittedName>
        <fullName evidence="2">DivIVA domain</fullName>
    </submittedName>
</protein>
<dbReference type="KEGG" id="acad:UA74_04480"/>
<keyword evidence="3" id="KW-1185">Reference proteome</keyword>
<dbReference type="Proteomes" id="UP000185511">
    <property type="component" value="Chromosome"/>
</dbReference>
<accession>A0AAC9L9U6</accession>
<dbReference type="Gene3D" id="6.10.250.660">
    <property type="match status" value="1"/>
</dbReference>
<feature type="region of interest" description="Disordered" evidence="1">
    <location>
        <begin position="101"/>
        <end position="212"/>
    </location>
</feature>
<evidence type="ECO:0000313" key="3">
    <source>
        <dbReference type="Proteomes" id="UP000185511"/>
    </source>
</evidence>
<dbReference type="AlphaFoldDB" id="A0AAC9L9U6"/>
<dbReference type="InterPro" id="IPR019933">
    <property type="entry name" value="DivIVA_domain"/>
</dbReference>
<organism evidence="2 3">
    <name type="scientific">Actinoalloteichus fjordicus</name>
    <dbReference type="NCBI Taxonomy" id="1612552"/>
    <lineage>
        <taxon>Bacteria</taxon>
        <taxon>Bacillati</taxon>
        <taxon>Actinomycetota</taxon>
        <taxon>Actinomycetes</taxon>
        <taxon>Pseudonocardiales</taxon>
        <taxon>Pseudonocardiaceae</taxon>
        <taxon>Actinoalloteichus</taxon>
    </lineage>
</organism>
<gene>
    <name evidence="2" type="ORF">UA74_04480</name>
</gene>